<dbReference type="Pfam" id="PF00664">
    <property type="entry name" value="ABC_membrane"/>
    <property type="match status" value="1"/>
</dbReference>
<accession>A0A151J4L4</accession>
<evidence type="ECO:0000313" key="12">
    <source>
        <dbReference type="Proteomes" id="UP000078492"/>
    </source>
</evidence>
<dbReference type="AlphaFoldDB" id="A0A151J4L4"/>
<evidence type="ECO:0000256" key="7">
    <source>
        <dbReference type="ARBA" id="ARBA00023136"/>
    </source>
</evidence>
<evidence type="ECO:0008006" key="13">
    <source>
        <dbReference type="Google" id="ProtNLM"/>
    </source>
</evidence>
<evidence type="ECO:0000256" key="1">
    <source>
        <dbReference type="ARBA" id="ARBA00004370"/>
    </source>
</evidence>
<dbReference type="GO" id="GO:0016887">
    <property type="term" value="F:ATP hydrolysis activity"/>
    <property type="evidence" value="ECO:0007669"/>
    <property type="project" value="InterPro"/>
</dbReference>
<keyword evidence="7 8" id="KW-0472">Membrane</keyword>
<dbReference type="CDD" id="cd03250">
    <property type="entry name" value="ABCC_MRP_domain1"/>
    <property type="match status" value="1"/>
</dbReference>
<evidence type="ECO:0000259" key="9">
    <source>
        <dbReference type="PROSITE" id="PS50893"/>
    </source>
</evidence>
<feature type="domain" description="ABC transmembrane type-1" evidence="10">
    <location>
        <begin position="295"/>
        <end position="390"/>
    </location>
</feature>
<keyword evidence="5" id="KW-0067">ATP-binding</keyword>
<dbReference type="InterPro" id="IPR036640">
    <property type="entry name" value="ABC1_TM_sf"/>
</dbReference>
<proteinExistence type="predicted"/>
<dbReference type="SUPFAM" id="SSF90123">
    <property type="entry name" value="ABC transporter transmembrane region"/>
    <property type="match status" value="1"/>
</dbReference>
<evidence type="ECO:0000256" key="6">
    <source>
        <dbReference type="ARBA" id="ARBA00022989"/>
    </source>
</evidence>
<evidence type="ECO:0000313" key="11">
    <source>
        <dbReference type="EMBL" id="KYN17578.1"/>
    </source>
</evidence>
<dbReference type="GO" id="GO:0016020">
    <property type="term" value="C:membrane"/>
    <property type="evidence" value="ECO:0007669"/>
    <property type="project" value="UniProtKB-SubCell"/>
</dbReference>
<dbReference type="InterPro" id="IPR050173">
    <property type="entry name" value="ABC_transporter_C-like"/>
</dbReference>
<feature type="transmembrane region" description="Helical" evidence="8">
    <location>
        <begin position="295"/>
        <end position="319"/>
    </location>
</feature>
<reference evidence="11 12" key="1">
    <citation type="submission" date="2015-09" db="EMBL/GenBank/DDBJ databases">
        <title>Trachymyrmex cornetzi WGS genome.</title>
        <authorList>
            <person name="Nygaard S."/>
            <person name="Hu H."/>
            <person name="Boomsma J."/>
            <person name="Zhang G."/>
        </authorList>
    </citation>
    <scope>NUCLEOTIDE SEQUENCE [LARGE SCALE GENOMIC DNA]</scope>
    <source>
        <strain evidence="11">Tcor2-1</strain>
        <tissue evidence="11">Whole body</tissue>
    </source>
</reference>
<dbReference type="PROSITE" id="PS00211">
    <property type="entry name" value="ABC_TRANSPORTER_1"/>
    <property type="match status" value="1"/>
</dbReference>
<gene>
    <name evidence="11" type="ORF">ALC57_10155</name>
</gene>
<organism evidence="11 12">
    <name type="scientific">Trachymyrmex cornetzi</name>
    <dbReference type="NCBI Taxonomy" id="471704"/>
    <lineage>
        <taxon>Eukaryota</taxon>
        <taxon>Metazoa</taxon>
        <taxon>Ecdysozoa</taxon>
        <taxon>Arthropoda</taxon>
        <taxon>Hexapoda</taxon>
        <taxon>Insecta</taxon>
        <taxon>Pterygota</taxon>
        <taxon>Neoptera</taxon>
        <taxon>Endopterygota</taxon>
        <taxon>Hymenoptera</taxon>
        <taxon>Apocrita</taxon>
        <taxon>Aculeata</taxon>
        <taxon>Formicoidea</taxon>
        <taxon>Formicidae</taxon>
        <taxon>Myrmicinae</taxon>
        <taxon>Trachymyrmex</taxon>
    </lineage>
</organism>
<name>A0A151J4L4_9HYME</name>
<dbReference type="GO" id="GO:0140359">
    <property type="term" value="F:ABC-type transporter activity"/>
    <property type="evidence" value="ECO:0007669"/>
    <property type="project" value="InterPro"/>
</dbReference>
<keyword evidence="3 8" id="KW-0812">Transmembrane</keyword>
<sequence length="390" mass="43555">YSISIENGNAKWLDYERENTLQSINMKVRPGELIAVVGQVSAGKSSFLNVILKELRLQEGSIKVNGKIAYASQEPWLFAGSVRQNILFGRKMDQVRYDRVTKVCQLKTDFNLLPYGDKTIVGERGISLSGGQCARINLARAVYADADIYLMDDPLSAVDAHVGKHMFEECIDKYLRGKTRILVTHQLQYLRDVVRIIVLKDGAIQAEGTYDELGSMGVDFGRLLENQAKTDETSFRPASTIVSRSNSHTSISSLTMSTVMTNGTSKQEPLEMSQTDNGVVEDANSPLTRMQCINIYSGLIVSTIIITLIRSWTFFWTCMRASMRLHDRMFRSISRATMRFFNTNTSGRVLNRFSKDMGAVDEMLPAGFIDCLQIDIALLGIIILVATANV</sequence>
<dbReference type="GO" id="GO:0005524">
    <property type="term" value="F:ATP binding"/>
    <property type="evidence" value="ECO:0007669"/>
    <property type="project" value="UniProtKB-KW"/>
</dbReference>
<feature type="non-terminal residue" evidence="11">
    <location>
        <position position="1"/>
    </location>
</feature>
<dbReference type="SUPFAM" id="SSF52540">
    <property type="entry name" value="P-loop containing nucleoside triphosphate hydrolases"/>
    <property type="match status" value="1"/>
</dbReference>
<dbReference type="Proteomes" id="UP000078492">
    <property type="component" value="Unassembled WGS sequence"/>
</dbReference>
<dbReference type="PANTHER" id="PTHR24223:SF448">
    <property type="entry name" value="FI20146P1-RELATED"/>
    <property type="match status" value="1"/>
</dbReference>
<dbReference type="FunFam" id="3.40.50.300:FF:000482">
    <property type="entry name" value="Multidrug resistance-associated protein member 4"/>
    <property type="match status" value="1"/>
</dbReference>
<keyword evidence="2" id="KW-0813">Transport</keyword>
<dbReference type="Gene3D" id="1.20.1560.10">
    <property type="entry name" value="ABC transporter type 1, transmembrane domain"/>
    <property type="match status" value="1"/>
</dbReference>
<feature type="domain" description="ABC transporter" evidence="9">
    <location>
        <begin position="3"/>
        <end position="226"/>
    </location>
</feature>
<evidence type="ECO:0000256" key="5">
    <source>
        <dbReference type="ARBA" id="ARBA00022840"/>
    </source>
</evidence>
<dbReference type="Pfam" id="PF00005">
    <property type="entry name" value="ABC_tran"/>
    <property type="match status" value="1"/>
</dbReference>
<protein>
    <recommendedName>
        <fullName evidence="13">Multidrug resistance-associated protein lethal(2)03659</fullName>
    </recommendedName>
</protein>
<dbReference type="SMART" id="SM00382">
    <property type="entry name" value="AAA"/>
    <property type="match status" value="1"/>
</dbReference>
<dbReference type="Gene3D" id="3.40.50.300">
    <property type="entry name" value="P-loop containing nucleotide triphosphate hydrolases"/>
    <property type="match status" value="1"/>
</dbReference>
<dbReference type="PROSITE" id="PS50893">
    <property type="entry name" value="ABC_TRANSPORTER_2"/>
    <property type="match status" value="1"/>
</dbReference>
<dbReference type="InterPro" id="IPR017871">
    <property type="entry name" value="ABC_transporter-like_CS"/>
</dbReference>
<evidence type="ECO:0000256" key="3">
    <source>
        <dbReference type="ARBA" id="ARBA00022692"/>
    </source>
</evidence>
<dbReference type="InterPro" id="IPR011527">
    <property type="entry name" value="ABC1_TM_dom"/>
</dbReference>
<dbReference type="InterPro" id="IPR027417">
    <property type="entry name" value="P-loop_NTPase"/>
</dbReference>
<evidence type="ECO:0000256" key="2">
    <source>
        <dbReference type="ARBA" id="ARBA00022448"/>
    </source>
</evidence>
<keyword evidence="12" id="KW-1185">Reference proteome</keyword>
<dbReference type="STRING" id="471704.A0A151J4L4"/>
<evidence type="ECO:0000256" key="8">
    <source>
        <dbReference type="SAM" id="Phobius"/>
    </source>
</evidence>
<dbReference type="PANTHER" id="PTHR24223">
    <property type="entry name" value="ATP-BINDING CASSETTE SUB-FAMILY C"/>
    <property type="match status" value="1"/>
</dbReference>
<dbReference type="InterPro" id="IPR003593">
    <property type="entry name" value="AAA+_ATPase"/>
</dbReference>
<dbReference type="PROSITE" id="PS50929">
    <property type="entry name" value="ABC_TM1F"/>
    <property type="match status" value="1"/>
</dbReference>
<evidence type="ECO:0000259" key="10">
    <source>
        <dbReference type="PROSITE" id="PS50929"/>
    </source>
</evidence>
<dbReference type="InterPro" id="IPR003439">
    <property type="entry name" value="ABC_transporter-like_ATP-bd"/>
</dbReference>
<dbReference type="EMBL" id="KQ980126">
    <property type="protein sequence ID" value="KYN17578.1"/>
    <property type="molecule type" value="Genomic_DNA"/>
</dbReference>
<comment type="subcellular location">
    <subcellularLocation>
        <location evidence="1">Membrane</location>
    </subcellularLocation>
</comment>
<evidence type="ECO:0000256" key="4">
    <source>
        <dbReference type="ARBA" id="ARBA00022741"/>
    </source>
</evidence>
<keyword evidence="4" id="KW-0547">Nucleotide-binding</keyword>
<keyword evidence="6 8" id="KW-1133">Transmembrane helix</keyword>